<comment type="caution">
    <text evidence="2">The sequence shown here is derived from an EMBL/GenBank/DDBJ whole genome shotgun (WGS) entry which is preliminary data.</text>
</comment>
<evidence type="ECO:0000313" key="3">
    <source>
        <dbReference type="Proteomes" id="UP001159427"/>
    </source>
</evidence>
<evidence type="ECO:0000256" key="1">
    <source>
        <dbReference type="SAM" id="MobiDB-lite"/>
    </source>
</evidence>
<evidence type="ECO:0000313" key="2">
    <source>
        <dbReference type="EMBL" id="CAH3142550.1"/>
    </source>
</evidence>
<feature type="region of interest" description="Disordered" evidence="1">
    <location>
        <begin position="207"/>
        <end position="235"/>
    </location>
</feature>
<dbReference type="Pfam" id="PF15093">
    <property type="entry name" value="SPMIP4-like"/>
    <property type="match status" value="1"/>
</dbReference>
<keyword evidence="3" id="KW-1185">Reference proteome</keyword>
<name>A0ABN8PF69_9CNID</name>
<organism evidence="2 3">
    <name type="scientific">Porites evermanni</name>
    <dbReference type="NCBI Taxonomy" id="104178"/>
    <lineage>
        <taxon>Eukaryota</taxon>
        <taxon>Metazoa</taxon>
        <taxon>Cnidaria</taxon>
        <taxon>Anthozoa</taxon>
        <taxon>Hexacorallia</taxon>
        <taxon>Scleractinia</taxon>
        <taxon>Fungiina</taxon>
        <taxon>Poritidae</taxon>
        <taxon>Porites</taxon>
    </lineage>
</organism>
<dbReference type="InterPro" id="IPR027886">
    <property type="entry name" value="SPMIP4"/>
</dbReference>
<dbReference type="PANTHER" id="PTHR31393">
    <property type="entry name" value="C5ORF31"/>
    <property type="match status" value="1"/>
</dbReference>
<sequence length="445" mass="50729">MVFCSYRVFRRPNRATSWGTEETKYGGIGRLPVLSQAPAVVKDIVKSRTHRHYSSGLNNYNACSQPYAVTSLSLSGCRINDQLLPAPLDTEHEKLDEPWPGHAYTSHICRCDVFPRFDPERTKFDGISKKVILKQLLPSTEDALEKLSYSIYSTSVYQEAIKDNKHSPNQSGEACEDNVVSIRNKENTSLIEVEDWEVKDQEEIVGKTENEEEQVEGNLKKGLPKNRPNNLEDNDVETQPHLSVVWPIWPVGLDDMRRTPLNFPKIPLPTYAPQDFTKISQMPSKETTQNIQGGSEENSPKCGSLESTKYENWIRTASKYIPALTAYNSSSLDFGEMKHLRFSNPEHKNLNELGQVRVGLLPVKHLAGVDYVKLPLIPSKQTRERSHEPPQRKLHCTTEMLGIRFKTDAHKRYHEIYSDVIPDLRSSTITGRQHFFWGVHACTLR</sequence>
<accession>A0ABN8PF69</accession>
<dbReference type="EMBL" id="CALNXI010000839">
    <property type="protein sequence ID" value="CAH3142550.1"/>
    <property type="molecule type" value="Genomic_DNA"/>
</dbReference>
<gene>
    <name evidence="2" type="ORF">PEVE_00042519</name>
</gene>
<dbReference type="PANTHER" id="PTHR31393:SF3">
    <property type="match status" value="1"/>
</dbReference>
<proteinExistence type="predicted"/>
<protein>
    <submittedName>
        <fullName evidence="2">Uncharacterized protein</fullName>
    </submittedName>
</protein>
<dbReference type="Proteomes" id="UP001159427">
    <property type="component" value="Unassembled WGS sequence"/>
</dbReference>
<reference evidence="2 3" key="1">
    <citation type="submission" date="2022-05" db="EMBL/GenBank/DDBJ databases">
        <authorList>
            <consortium name="Genoscope - CEA"/>
            <person name="William W."/>
        </authorList>
    </citation>
    <scope>NUCLEOTIDE SEQUENCE [LARGE SCALE GENOMIC DNA]</scope>
</reference>